<dbReference type="PROSITE" id="PS50146">
    <property type="entry name" value="DAGK"/>
    <property type="match status" value="1"/>
</dbReference>
<keyword evidence="3" id="KW-1185">Reference proteome</keyword>
<dbReference type="Gene3D" id="2.60.200.40">
    <property type="match status" value="1"/>
</dbReference>
<accession>A0AAV4AVB3</accession>
<protein>
    <submittedName>
        <fullName evidence="2">Ceramide kinase</fullName>
    </submittedName>
</protein>
<dbReference type="EMBL" id="BLXT01004211">
    <property type="protein sequence ID" value="GFO10773.1"/>
    <property type="molecule type" value="Genomic_DNA"/>
</dbReference>
<dbReference type="PANTHER" id="PTHR12358:SF111">
    <property type="entry name" value="CERAMIDE KINASE, ISOFORM A"/>
    <property type="match status" value="1"/>
</dbReference>
<dbReference type="AlphaFoldDB" id="A0AAV4AVB3"/>
<keyword evidence="2" id="KW-0418">Kinase</keyword>
<keyword evidence="2" id="KW-0808">Transferase</keyword>
<evidence type="ECO:0000259" key="1">
    <source>
        <dbReference type="PROSITE" id="PS50146"/>
    </source>
</evidence>
<reference evidence="2 3" key="1">
    <citation type="journal article" date="2021" name="Elife">
        <title>Chloroplast acquisition without the gene transfer in kleptoplastic sea slugs, Plakobranchus ocellatus.</title>
        <authorList>
            <person name="Maeda T."/>
            <person name="Takahashi S."/>
            <person name="Yoshida T."/>
            <person name="Shimamura S."/>
            <person name="Takaki Y."/>
            <person name="Nagai Y."/>
            <person name="Toyoda A."/>
            <person name="Suzuki Y."/>
            <person name="Arimoto A."/>
            <person name="Ishii H."/>
            <person name="Satoh N."/>
            <person name="Nishiyama T."/>
            <person name="Hasebe M."/>
            <person name="Maruyama T."/>
            <person name="Minagawa J."/>
            <person name="Obokata J."/>
            <person name="Shigenobu S."/>
        </authorList>
    </citation>
    <scope>NUCLEOTIDE SEQUENCE [LARGE SCALE GENOMIC DNA]</scope>
</reference>
<evidence type="ECO:0000313" key="2">
    <source>
        <dbReference type="EMBL" id="GFO10773.1"/>
    </source>
</evidence>
<dbReference type="InterPro" id="IPR016064">
    <property type="entry name" value="NAD/diacylglycerol_kinase_sf"/>
</dbReference>
<dbReference type="Pfam" id="PF00781">
    <property type="entry name" value="DAGK_cat"/>
    <property type="match status" value="1"/>
</dbReference>
<dbReference type="GO" id="GO:0001729">
    <property type="term" value="F:ceramide kinase activity"/>
    <property type="evidence" value="ECO:0007669"/>
    <property type="project" value="TreeGrafter"/>
</dbReference>
<dbReference type="Gene3D" id="3.40.50.10330">
    <property type="entry name" value="Probable inorganic polyphosphate/atp-NAD kinase, domain 1"/>
    <property type="match status" value="1"/>
</dbReference>
<organism evidence="2 3">
    <name type="scientific">Plakobranchus ocellatus</name>
    <dbReference type="NCBI Taxonomy" id="259542"/>
    <lineage>
        <taxon>Eukaryota</taxon>
        <taxon>Metazoa</taxon>
        <taxon>Spiralia</taxon>
        <taxon>Lophotrochozoa</taxon>
        <taxon>Mollusca</taxon>
        <taxon>Gastropoda</taxon>
        <taxon>Heterobranchia</taxon>
        <taxon>Euthyneura</taxon>
        <taxon>Panpulmonata</taxon>
        <taxon>Sacoglossa</taxon>
        <taxon>Placobranchoidea</taxon>
        <taxon>Plakobranchidae</taxon>
        <taxon>Plakobranchus</taxon>
    </lineage>
</organism>
<dbReference type="GO" id="GO:0016020">
    <property type="term" value="C:membrane"/>
    <property type="evidence" value="ECO:0007669"/>
    <property type="project" value="GOC"/>
</dbReference>
<dbReference type="InterPro" id="IPR050187">
    <property type="entry name" value="Lipid_Phosphate_FormReg"/>
</dbReference>
<gene>
    <name evidence="2" type="ORF">PoB_003727800</name>
</gene>
<proteinExistence type="predicted"/>
<dbReference type="Proteomes" id="UP000735302">
    <property type="component" value="Unassembled WGS sequence"/>
</dbReference>
<dbReference type="GO" id="GO:0006672">
    <property type="term" value="P:ceramide metabolic process"/>
    <property type="evidence" value="ECO:0007669"/>
    <property type="project" value="TreeGrafter"/>
</dbReference>
<dbReference type="InterPro" id="IPR017438">
    <property type="entry name" value="ATP-NAD_kinase_N"/>
</dbReference>
<sequence>MLRSAATAAIAGAANAVAIALVLVGGDGLYSEALEGITRQQQRSAGVDIDDIDAELIPVNIPVGIIPTGTGNAVSRWANGITDVKTAVLNVIRGQQQRAQMSKVHSDGAFLRMSGVNVVYGMMSDMIKRSDELRWMKTKRYPYAMLRMVIGRKRKFNCRVQYKTLVDDELQNGNGSVRTEVAASSSPSSGGSWRDYDPNGQQFRGLLSFSCVPVDTEEDRAVQTIIGSSSHLIIDHGCFAPKFLKYLLNYISPVKTEVTSRKLVVLKDVTAFRIMLTENNEIRPGSWCTSHSKDRELERLSAIDGEVIPLVTPMLDVRVHGGFVPLYGCVNQLQNSNPHGGVKNRAFEPVIED</sequence>
<dbReference type="InterPro" id="IPR001206">
    <property type="entry name" value="Diacylglycerol_kinase_cat_dom"/>
</dbReference>
<feature type="domain" description="DAGKc" evidence="1">
    <location>
        <begin position="1"/>
        <end position="108"/>
    </location>
</feature>
<evidence type="ECO:0000313" key="3">
    <source>
        <dbReference type="Proteomes" id="UP000735302"/>
    </source>
</evidence>
<comment type="caution">
    <text evidence="2">The sequence shown here is derived from an EMBL/GenBank/DDBJ whole genome shotgun (WGS) entry which is preliminary data.</text>
</comment>
<name>A0AAV4AVB3_9GAST</name>
<dbReference type="SUPFAM" id="SSF111331">
    <property type="entry name" value="NAD kinase/diacylglycerol kinase-like"/>
    <property type="match status" value="1"/>
</dbReference>
<dbReference type="PANTHER" id="PTHR12358">
    <property type="entry name" value="SPHINGOSINE KINASE"/>
    <property type="match status" value="1"/>
</dbReference>